<proteinExistence type="predicted"/>
<sequence length="44" mass="5248">GSGKPFNLFCIFVSRHTYYWKCSCVIDLLYLLKIMLFNVINKMK</sequence>
<evidence type="ECO:0000313" key="2">
    <source>
        <dbReference type="Proteomes" id="UP001059596"/>
    </source>
</evidence>
<organism evidence="1 2">
    <name type="scientific">Drosophila gunungcola</name>
    <name type="common">fruit fly</name>
    <dbReference type="NCBI Taxonomy" id="103775"/>
    <lineage>
        <taxon>Eukaryota</taxon>
        <taxon>Metazoa</taxon>
        <taxon>Ecdysozoa</taxon>
        <taxon>Arthropoda</taxon>
        <taxon>Hexapoda</taxon>
        <taxon>Insecta</taxon>
        <taxon>Pterygota</taxon>
        <taxon>Neoptera</taxon>
        <taxon>Endopterygota</taxon>
        <taxon>Diptera</taxon>
        <taxon>Brachycera</taxon>
        <taxon>Muscomorpha</taxon>
        <taxon>Ephydroidea</taxon>
        <taxon>Drosophilidae</taxon>
        <taxon>Drosophila</taxon>
        <taxon>Sophophora</taxon>
    </lineage>
</organism>
<keyword evidence="2" id="KW-1185">Reference proteome</keyword>
<comment type="caution">
    <text evidence="1">The sequence shown here is derived from an EMBL/GenBank/DDBJ whole genome shotgun (WGS) entry which is preliminary data.</text>
</comment>
<accession>A0A9P9YMB5</accession>
<dbReference type="AlphaFoldDB" id="A0A9P9YMB5"/>
<name>A0A9P9YMB5_9MUSC</name>
<protein>
    <submittedName>
        <fullName evidence="1">Uncharacterized protein</fullName>
    </submittedName>
</protein>
<evidence type="ECO:0000313" key="1">
    <source>
        <dbReference type="EMBL" id="KAI8039373.1"/>
    </source>
</evidence>
<gene>
    <name evidence="1" type="ORF">M5D96_008096</name>
</gene>
<reference evidence="1" key="1">
    <citation type="journal article" date="2023" name="Genome Biol. Evol.">
        <title>Long-read-based Genome Assembly of Drosophila gunungcola Reveals Fewer Chemosensory Genes in Flower-breeding Species.</title>
        <authorList>
            <person name="Negi A."/>
            <person name="Liao B.Y."/>
            <person name="Yeh S.D."/>
        </authorList>
    </citation>
    <scope>NUCLEOTIDE SEQUENCE</scope>
    <source>
        <strain evidence="1">Sukarami</strain>
    </source>
</reference>
<feature type="non-terminal residue" evidence="1">
    <location>
        <position position="1"/>
    </location>
</feature>
<dbReference type="EMBL" id="JAMKOV010000006">
    <property type="protein sequence ID" value="KAI8039373.1"/>
    <property type="molecule type" value="Genomic_DNA"/>
</dbReference>
<dbReference type="Proteomes" id="UP001059596">
    <property type="component" value="Unassembled WGS sequence"/>
</dbReference>